<protein>
    <submittedName>
        <fullName evidence="3">ABC-type transport auxiliary lipoprotein family protein</fullName>
    </submittedName>
</protein>
<evidence type="ECO:0000256" key="1">
    <source>
        <dbReference type="SAM" id="SignalP"/>
    </source>
</evidence>
<proteinExistence type="predicted"/>
<feature type="chain" id="PRO_5046155557" evidence="1">
    <location>
        <begin position="26"/>
        <end position="205"/>
    </location>
</feature>
<feature type="domain" description="ABC-type transport auxiliary lipoprotein component" evidence="2">
    <location>
        <begin position="37"/>
        <end position="196"/>
    </location>
</feature>
<gene>
    <name evidence="3" type="ORF">QO034_16500</name>
</gene>
<reference evidence="3 4" key="1">
    <citation type="submission" date="2023-05" db="EMBL/GenBank/DDBJ databases">
        <title>Sedimentitalea sp. nov. JM2-8.</title>
        <authorList>
            <person name="Huang J."/>
        </authorList>
    </citation>
    <scope>NUCLEOTIDE SEQUENCE [LARGE SCALE GENOMIC DNA]</scope>
    <source>
        <strain evidence="3 4">JM2-8</strain>
    </source>
</reference>
<evidence type="ECO:0000313" key="4">
    <source>
        <dbReference type="Proteomes" id="UP001227126"/>
    </source>
</evidence>
<keyword evidence="4" id="KW-1185">Reference proteome</keyword>
<name>A0ABT7FHV1_9RHOB</name>
<accession>A0ABT7FHV1</accession>
<dbReference type="Pfam" id="PF03886">
    <property type="entry name" value="ABC_trans_aux"/>
    <property type="match status" value="1"/>
</dbReference>
<feature type="signal peptide" evidence="1">
    <location>
        <begin position="1"/>
        <end position="25"/>
    </location>
</feature>
<dbReference type="Proteomes" id="UP001227126">
    <property type="component" value="Unassembled WGS sequence"/>
</dbReference>
<dbReference type="RefSeq" id="WP_284486624.1">
    <property type="nucleotide sequence ID" value="NZ_JASNJE010000023.1"/>
</dbReference>
<keyword evidence="1" id="KW-0732">Signal</keyword>
<dbReference type="EMBL" id="JASNJE010000023">
    <property type="protein sequence ID" value="MDK3074693.1"/>
    <property type="molecule type" value="Genomic_DNA"/>
</dbReference>
<dbReference type="InterPro" id="IPR005586">
    <property type="entry name" value="ABC_trans_aux"/>
</dbReference>
<dbReference type="SUPFAM" id="SSF159594">
    <property type="entry name" value="XCC0632-like"/>
    <property type="match status" value="1"/>
</dbReference>
<organism evidence="3 4">
    <name type="scientific">Sedimentitalea xiamensis</name>
    <dbReference type="NCBI Taxonomy" id="3050037"/>
    <lineage>
        <taxon>Bacteria</taxon>
        <taxon>Pseudomonadati</taxon>
        <taxon>Pseudomonadota</taxon>
        <taxon>Alphaproteobacteria</taxon>
        <taxon>Rhodobacterales</taxon>
        <taxon>Paracoccaceae</taxon>
        <taxon>Sedimentitalea</taxon>
    </lineage>
</organism>
<dbReference type="PROSITE" id="PS51257">
    <property type="entry name" value="PROKAR_LIPOPROTEIN"/>
    <property type="match status" value="1"/>
</dbReference>
<comment type="caution">
    <text evidence="3">The sequence shown here is derived from an EMBL/GenBank/DDBJ whole genome shotgun (WGS) entry which is preliminary data.</text>
</comment>
<evidence type="ECO:0000259" key="2">
    <source>
        <dbReference type="Pfam" id="PF03886"/>
    </source>
</evidence>
<sequence length="205" mass="21781">MNVKMRLPTLCLLLPLALSGCSALTALGDASQPLEIYELRTPEVPRSASRRAVELVVQAPAASGALATDRIMIRPAPLQAQYLPGVRWADTAPVMIQTLLVRGLTETGRFASVGRSPVGPISDFTVLGELTDFQAETVADGRASVIRVRLVLRLVRESDSRVVATRAFAVTENTASTDPDALAAAFDGATSQLLAEAVSWIVART</sequence>
<dbReference type="Gene3D" id="3.40.50.10610">
    <property type="entry name" value="ABC-type transport auxiliary lipoprotein component"/>
    <property type="match status" value="1"/>
</dbReference>
<keyword evidence="3" id="KW-0449">Lipoprotein</keyword>
<evidence type="ECO:0000313" key="3">
    <source>
        <dbReference type="EMBL" id="MDK3074693.1"/>
    </source>
</evidence>